<keyword evidence="3" id="KW-1185">Reference proteome</keyword>
<proteinExistence type="predicted"/>
<dbReference type="PANTHER" id="PTHR34009:SF2">
    <property type="entry name" value="PROTEIN STAR"/>
    <property type="match status" value="1"/>
</dbReference>
<gene>
    <name evidence="2" type="ORF">BU14_0192s0027</name>
</gene>
<sequence length="316" mass="34629">MMSSALGAPFRTPLPTAKLRQRQTAAVVGAAIILGVLLLFILQVQVADFPASLPSLTVAAAPRSRWSVTSTLPRGAWCDALMRDPRPADAECKPRTPDNCPAGVAPRFFSQYGQDHWLYTQHFRHLARPGVFVDLATNHPVYISNTYFLESCLGWSGLCVEPNSAYHERIVAWRSCELTPLCVAREAKTVEFIEAGGLSGIADTNKNVGGRGAWQAGVATAPRRNITCAPLSAMLHRRGITEVDFMSLDIEGAEPEALQSIDWGAVTIKVIALEDEAADHGPRRFLEARGYRAIRYRPRTKELMMLHPSVVLGKPT</sequence>
<accession>A0A1X6P685</accession>
<dbReference type="GO" id="GO:0006888">
    <property type="term" value="P:endoplasmic reticulum to Golgi vesicle-mediated transport"/>
    <property type="evidence" value="ECO:0007669"/>
    <property type="project" value="TreeGrafter"/>
</dbReference>
<dbReference type="GO" id="GO:0005886">
    <property type="term" value="C:plasma membrane"/>
    <property type="evidence" value="ECO:0007669"/>
    <property type="project" value="TreeGrafter"/>
</dbReference>
<dbReference type="SUPFAM" id="SSF53335">
    <property type="entry name" value="S-adenosyl-L-methionine-dependent methyltransferases"/>
    <property type="match status" value="1"/>
</dbReference>
<reference evidence="2 3" key="1">
    <citation type="submission" date="2017-03" db="EMBL/GenBank/DDBJ databases">
        <title>WGS assembly of Porphyra umbilicalis.</title>
        <authorList>
            <person name="Brawley S.H."/>
            <person name="Blouin N.A."/>
            <person name="Ficko-Blean E."/>
            <person name="Wheeler G.L."/>
            <person name="Lohr M."/>
            <person name="Goodson H.V."/>
            <person name="Jenkins J.W."/>
            <person name="Blaby-Haas C.E."/>
            <person name="Helliwell K.E."/>
            <person name="Chan C."/>
            <person name="Marriage T."/>
            <person name="Bhattacharya D."/>
            <person name="Klein A.S."/>
            <person name="Badis Y."/>
            <person name="Brodie J."/>
            <person name="Cao Y."/>
            <person name="Collen J."/>
            <person name="Dittami S.M."/>
            <person name="Gachon C.M."/>
            <person name="Green B.R."/>
            <person name="Karpowicz S."/>
            <person name="Kim J.W."/>
            <person name="Kudahl U."/>
            <person name="Lin S."/>
            <person name="Michel G."/>
            <person name="Mittag M."/>
            <person name="Olson B.J."/>
            <person name="Pangilinan J."/>
            <person name="Peng Y."/>
            <person name="Qiu H."/>
            <person name="Shu S."/>
            <person name="Singer J.T."/>
            <person name="Smith A.G."/>
            <person name="Sprecher B.N."/>
            <person name="Wagner V."/>
            <person name="Wang W."/>
            <person name="Wang Z.-Y."/>
            <person name="Yan J."/>
            <person name="Yarish C."/>
            <person name="Zoeuner-Riek S."/>
            <person name="Zhuang Y."/>
            <person name="Zou Y."/>
            <person name="Lindquist E.A."/>
            <person name="Grimwood J."/>
            <person name="Barry K."/>
            <person name="Rokhsar D.S."/>
            <person name="Schmutz J."/>
            <person name="Stiller J.W."/>
            <person name="Grossman A.R."/>
            <person name="Prochnik S.E."/>
        </authorList>
    </citation>
    <scope>NUCLEOTIDE SEQUENCE [LARGE SCALE GENOMIC DNA]</scope>
    <source>
        <strain evidence="2">4086291</strain>
    </source>
</reference>
<dbReference type="EMBL" id="KV918868">
    <property type="protein sequence ID" value="OSX76411.1"/>
    <property type="molecule type" value="Genomic_DNA"/>
</dbReference>
<dbReference type="GO" id="GO:0005794">
    <property type="term" value="C:Golgi apparatus"/>
    <property type="evidence" value="ECO:0007669"/>
    <property type="project" value="TreeGrafter"/>
</dbReference>
<dbReference type="InterPro" id="IPR006342">
    <property type="entry name" value="FkbM_mtfrase"/>
</dbReference>
<dbReference type="AlphaFoldDB" id="A0A1X6P685"/>
<dbReference type="Proteomes" id="UP000218209">
    <property type="component" value="Unassembled WGS sequence"/>
</dbReference>
<dbReference type="PANTHER" id="PTHR34009">
    <property type="entry name" value="PROTEIN STAR"/>
    <property type="match status" value="1"/>
</dbReference>
<dbReference type="Pfam" id="PF05050">
    <property type="entry name" value="Methyltransf_21"/>
    <property type="match status" value="1"/>
</dbReference>
<dbReference type="InterPro" id="IPR029063">
    <property type="entry name" value="SAM-dependent_MTases_sf"/>
</dbReference>
<evidence type="ECO:0000313" key="3">
    <source>
        <dbReference type="Proteomes" id="UP000218209"/>
    </source>
</evidence>
<name>A0A1X6P685_PORUM</name>
<protein>
    <recommendedName>
        <fullName evidence="1">Methyltransferase FkbM domain-containing protein</fullName>
    </recommendedName>
</protein>
<dbReference type="OrthoDB" id="3106at2759"/>
<dbReference type="GO" id="GO:0005789">
    <property type="term" value="C:endoplasmic reticulum membrane"/>
    <property type="evidence" value="ECO:0007669"/>
    <property type="project" value="TreeGrafter"/>
</dbReference>
<feature type="domain" description="Methyltransferase FkbM" evidence="1">
    <location>
        <begin position="138"/>
        <end position="292"/>
    </location>
</feature>
<dbReference type="GO" id="GO:0031902">
    <property type="term" value="C:late endosome membrane"/>
    <property type="evidence" value="ECO:0007669"/>
    <property type="project" value="TreeGrafter"/>
</dbReference>
<evidence type="ECO:0000259" key="1">
    <source>
        <dbReference type="Pfam" id="PF05050"/>
    </source>
</evidence>
<dbReference type="Gene3D" id="3.40.50.150">
    <property type="entry name" value="Vaccinia Virus protein VP39"/>
    <property type="match status" value="1"/>
</dbReference>
<dbReference type="InterPro" id="IPR053202">
    <property type="entry name" value="EGF_Rcpt_Signaling_Reg"/>
</dbReference>
<evidence type="ECO:0000313" key="2">
    <source>
        <dbReference type="EMBL" id="OSX76411.1"/>
    </source>
</evidence>
<dbReference type="GO" id="GO:0016197">
    <property type="term" value="P:endosomal transport"/>
    <property type="evidence" value="ECO:0007669"/>
    <property type="project" value="TreeGrafter"/>
</dbReference>
<organism evidence="2 3">
    <name type="scientific">Porphyra umbilicalis</name>
    <name type="common">Purple laver</name>
    <name type="synonym">Red alga</name>
    <dbReference type="NCBI Taxonomy" id="2786"/>
    <lineage>
        <taxon>Eukaryota</taxon>
        <taxon>Rhodophyta</taxon>
        <taxon>Bangiophyceae</taxon>
        <taxon>Bangiales</taxon>
        <taxon>Bangiaceae</taxon>
        <taxon>Porphyra</taxon>
    </lineage>
</organism>